<evidence type="ECO:0000256" key="3">
    <source>
        <dbReference type="ARBA" id="ARBA00022692"/>
    </source>
</evidence>
<gene>
    <name evidence="10" type="primary">fluC</name>
    <name evidence="10" type="synonym">crcB</name>
    <name evidence="11" type="ordered locus">Arch_1033</name>
</gene>
<feature type="transmembrane region" description="Helical" evidence="10">
    <location>
        <begin position="98"/>
        <end position="120"/>
    </location>
</feature>
<evidence type="ECO:0000256" key="1">
    <source>
        <dbReference type="ARBA" id="ARBA00004651"/>
    </source>
</evidence>
<dbReference type="KEGG" id="ahe:Arch_1033"/>
<dbReference type="GO" id="GO:0062054">
    <property type="term" value="F:fluoride channel activity"/>
    <property type="evidence" value="ECO:0007669"/>
    <property type="project" value="UniProtKB-UniRule"/>
</dbReference>
<feature type="binding site" evidence="10">
    <location>
        <position position="73"/>
    </location>
    <ligand>
        <name>Na(+)</name>
        <dbReference type="ChEBI" id="CHEBI:29101"/>
        <note>structural</note>
    </ligand>
</feature>
<dbReference type="Proteomes" id="UP000000376">
    <property type="component" value="Chromosome"/>
</dbReference>
<comment type="caution">
    <text evidence="10">Lacks conserved residue(s) required for the propagation of feature annotation.</text>
</comment>
<feature type="binding site" evidence="10">
    <location>
        <position position="70"/>
    </location>
    <ligand>
        <name>Na(+)</name>
        <dbReference type="ChEBI" id="CHEBI:29101"/>
        <note>structural</note>
    </ligand>
</feature>
<dbReference type="RefSeq" id="WP_013170249.1">
    <property type="nucleotide sequence ID" value="NC_014218.1"/>
</dbReference>
<dbReference type="eggNOG" id="COG0239">
    <property type="taxonomic scope" value="Bacteria"/>
</dbReference>
<keyword evidence="5 10" id="KW-0472">Membrane</keyword>
<keyword evidence="2 10" id="KW-1003">Cell membrane</keyword>
<reference evidence="11 12" key="1">
    <citation type="journal article" date="2010" name="Stand. Genomic Sci.">
        <title>Complete genome sequence of Arcanobacterium haemolyticum type strain (11018).</title>
        <authorList>
            <person name="Yasawong M."/>
            <person name="Teshima H."/>
            <person name="Lapidus A."/>
            <person name="Nolan M."/>
            <person name="Lucas S."/>
            <person name="Glavina Del Rio T."/>
            <person name="Tice H."/>
            <person name="Cheng J."/>
            <person name="Bruce D."/>
            <person name="Detter C."/>
            <person name="Tapia R."/>
            <person name="Han C."/>
            <person name="Goodwin L."/>
            <person name="Pitluck S."/>
            <person name="Liolios K."/>
            <person name="Ivanova N."/>
            <person name="Mavromatis K."/>
            <person name="Mikhailova N."/>
            <person name="Pati A."/>
            <person name="Chen A."/>
            <person name="Palaniappan K."/>
            <person name="Land M."/>
            <person name="Hauser L."/>
            <person name="Chang Y."/>
            <person name="Jeffries C."/>
            <person name="Rohde M."/>
            <person name="Sikorski J."/>
            <person name="Pukall R."/>
            <person name="Goker M."/>
            <person name="Woyke T."/>
            <person name="Bristow J."/>
            <person name="Eisen J."/>
            <person name="Markowitz V."/>
            <person name="Hugenholtz P."/>
            <person name="Kyrpides N."/>
            <person name="Klenk H."/>
        </authorList>
    </citation>
    <scope>NUCLEOTIDE SEQUENCE [LARGE SCALE GENOMIC DNA]</scope>
    <source>
        <strain evidence="12">ATCC 9345 / DSM 20595 / CCUG 17215 / LMG 16163 / NBRC 15585 / NCTC 8452 / 11018</strain>
    </source>
</reference>
<dbReference type="OrthoDB" id="5148600at2"/>
<dbReference type="EMBL" id="CP002045">
    <property type="protein sequence ID" value="ADH92753.1"/>
    <property type="molecule type" value="Genomic_DNA"/>
</dbReference>
<comment type="subcellular location">
    <subcellularLocation>
        <location evidence="1 10">Cell membrane</location>
        <topology evidence="1 10">Multi-pass membrane protein</topology>
    </subcellularLocation>
</comment>
<keyword evidence="4 10" id="KW-1133">Transmembrane helix</keyword>
<sequence>MMIVALAGGVGAGLRFLTDRMLAPVLARFVRVVSATVVINVVGSFVLGLVVGLAPVLGSASVIVGTGLCGGFTTFSTASVEAASLVERGYYRVALSRVTVMCVASVAAAWCGWLFAVSVVTS</sequence>
<feature type="transmembrane region" description="Helical" evidence="10">
    <location>
        <begin position="37"/>
        <end position="57"/>
    </location>
</feature>
<evidence type="ECO:0000256" key="8">
    <source>
        <dbReference type="ARBA" id="ARBA00035585"/>
    </source>
</evidence>
<keyword evidence="10" id="KW-0813">Transport</keyword>
<evidence type="ECO:0000256" key="9">
    <source>
        <dbReference type="ARBA" id="ARBA00049940"/>
    </source>
</evidence>
<accession>D7BPA4</accession>
<keyword evidence="10" id="KW-0406">Ion transport</keyword>
<evidence type="ECO:0000256" key="2">
    <source>
        <dbReference type="ARBA" id="ARBA00022475"/>
    </source>
</evidence>
<protein>
    <recommendedName>
        <fullName evidence="10">Fluoride-specific ion channel FluC</fullName>
    </recommendedName>
</protein>
<keyword evidence="10" id="KW-0479">Metal-binding</keyword>
<evidence type="ECO:0000256" key="5">
    <source>
        <dbReference type="ARBA" id="ARBA00023136"/>
    </source>
</evidence>
<evidence type="ECO:0000256" key="7">
    <source>
        <dbReference type="ARBA" id="ARBA00035120"/>
    </source>
</evidence>
<dbReference type="GO" id="GO:0140114">
    <property type="term" value="P:cellular detoxification of fluoride"/>
    <property type="evidence" value="ECO:0007669"/>
    <property type="project" value="UniProtKB-UniRule"/>
</dbReference>
<dbReference type="HAMAP" id="MF_00454">
    <property type="entry name" value="FluC"/>
    <property type="match status" value="1"/>
</dbReference>
<dbReference type="STRING" id="644284.Arch_1033"/>
<organism evidence="11 12">
    <name type="scientific">Arcanobacterium haemolyticum (strain ATCC 9345 / DSM 20595 / CCM 5947 / CCUG 17215 / LMG 16163 / NBRC 15585 / NCTC 8452 / 11018)</name>
    <dbReference type="NCBI Taxonomy" id="644284"/>
    <lineage>
        <taxon>Bacteria</taxon>
        <taxon>Bacillati</taxon>
        <taxon>Actinomycetota</taxon>
        <taxon>Actinomycetes</taxon>
        <taxon>Actinomycetales</taxon>
        <taxon>Actinomycetaceae</taxon>
        <taxon>Arcanobacterium</taxon>
    </lineage>
</organism>
<comment type="similarity">
    <text evidence="7 10">Belongs to the fluoride channel Fluc/FEX (TC 1.A.43) family.</text>
</comment>
<dbReference type="GO" id="GO:0005886">
    <property type="term" value="C:plasma membrane"/>
    <property type="evidence" value="ECO:0007669"/>
    <property type="project" value="UniProtKB-SubCell"/>
</dbReference>
<evidence type="ECO:0000256" key="4">
    <source>
        <dbReference type="ARBA" id="ARBA00022989"/>
    </source>
</evidence>
<evidence type="ECO:0000313" key="11">
    <source>
        <dbReference type="EMBL" id="ADH92753.1"/>
    </source>
</evidence>
<dbReference type="GO" id="GO:0046872">
    <property type="term" value="F:metal ion binding"/>
    <property type="evidence" value="ECO:0007669"/>
    <property type="project" value="UniProtKB-KW"/>
</dbReference>
<dbReference type="AlphaFoldDB" id="D7BPA4"/>
<keyword evidence="10" id="KW-0915">Sodium</keyword>
<keyword evidence="6 10" id="KW-0407">Ion channel</keyword>
<dbReference type="HOGENOM" id="CLU_114342_2_0_11"/>
<keyword evidence="3 10" id="KW-0812">Transmembrane</keyword>
<comment type="function">
    <text evidence="9 10">Fluoride-specific ion channel. Important for reducing fluoride concentration in the cell, thus reducing its toxicity.</text>
</comment>
<keyword evidence="12" id="KW-1185">Reference proteome</keyword>
<evidence type="ECO:0000256" key="6">
    <source>
        <dbReference type="ARBA" id="ARBA00023303"/>
    </source>
</evidence>
<dbReference type="Pfam" id="PF02537">
    <property type="entry name" value="CRCB"/>
    <property type="match status" value="1"/>
</dbReference>
<comment type="activity regulation">
    <text evidence="10">Na(+) is not transported, but it plays an essential structural role and its presence is essential for fluoride channel function.</text>
</comment>
<evidence type="ECO:0000256" key="10">
    <source>
        <dbReference type="HAMAP-Rule" id="MF_00454"/>
    </source>
</evidence>
<name>D7BPA4_ARCHD</name>
<dbReference type="InterPro" id="IPR003691">
    <property type="entry name" value="FluC"/>
</dbReference>
<proteinExistence type="inferred from homology"/>
<comment type="catalytic activity">
    <reaction evidence="8">
        <text>fluoride(in) = fluoride(out)</text>
        <dbReference type="Rhea" id="RHEA:76159"/>
        <dbReference type="ChEBI" id="CHEBI:17051"/>
    </reaction>
    <physiologicalReaction direction="left-to-right" evidence="8">
        <dbReference type="Rhea" id="RHEA:76160"/>
    </physiologicalReaction>
</comment>
<evidence type="ECO:0000313" key="12">
    <source>
        <dbReference type="Proteomes" id="UP000000376"/>
    </source>
</evidence>